<reference evidence="3 4" key="1">
    <citation type="submission" date="2019-06" db="EMBL/GenBank/DDBJ databases">
        <title>Wine fermentation using esterase from Monascus purpureus.</title>
        <authorList>
            <person name="Geng C."/>
            <person name="Zhang Y."/>
        </authorList>
    </citation>
    <scope>NUCLEOTIDE SEQUENCE [LARGE SCALE GENOMIC DNA]</scope>
    <source>
        <strain evidence="3">HQ1</strain>
    </source>
</reference>
<name>A0A507QYA8_MONPU</name>
<dbReference type="PANTHER" id="PTHR37534">
    <property type="entry name" value="TRANSCRIPTIONAL ACTIVATOR PROTEIN UGA3"/>
    <property type="match status" value="1"/>
</dbReference>
<dbReference type="GO" id="GO:0000976">
    <property type="term" value="F:transcription cis-regulatory region binding"/>
    <property type="evidence" value="ECO:0007669"/>
    <property type="project" value="TreeGrafter"/>
</dbReference>
<evidence type="ECO:0000256" key="2">
    <source>
        <dbReference type="ARBA" id="ARBA00023242"/>
    </source>
</evidence>
<evidence type="ECO:0000313" key="4">
    <source>
        <dbReference type="Proteomes" id="UP000319663"/>
    </source>
</evidence>
<keyword evidence="2" id="KW-0539">Nucleus</keyword>
<dbReference type="Proteomes" id="UP000319663">
    <property type="component" value="Unassembled WGS sequence"/>
</dbReference>
<dbReference type="STRING" id="5098.A0A507QYA8"/>
<dbReference type="GO" id="GO:0003700">
    <property type="term" value="F:DNA-binding transcription factor activity"/>
    <property type="evidence" value="ECO:0007669"/>
    <property type="project" value="TreeGrafter"/>
</dbReference>
<evidence type="ECO:0000256" key="1">
    <source>
        <dbReference type="ARBA" id="ARBA00004123"/>
    </source>
</evidence>
<protein>
    <recommendedName>
        <fullName evidence="5">Fungal-specific transcription factor domain-containing protein</fullName>
    </recommendedName>
</protein>
<evidence type="ECO:0008006" key="5">
    <source>
        <dbReference type="Google" id="ProtNLM"/>
    </source>
</evidence>
<dbReference type="EMBL" id="VIFY01000041">
    <property type="protein sequence ID" value="TQB73568.1"/>
    <property type="molecule type" value="Genomic_DNA"/>
</dbReference>
<organism evidence="3 4">
    <name type="scientific">Monascus purpureus</name>
    <name type="common">Red mold</name>
    <name type="synonym">Monascus anka</name>
    <dbReference type="NCBI Taxonomy" id="5098"/>
    <lineage>
        <taxon>Eukaryota</taxon>
        <taxon>Fungi</taxon>
        <taxon>Dikarya</taxon>
        <taxon>Ascomycota</taxon>
        <taxon>Pezizomycotina</taxon>
        <taxon>Eurotiomycetes</taxon>
        <taxon>Eurotiomycetidae</taxon>
        <taxon>Eurotiales</taxon>
        <taxon>Aspergillaceae</taxon>
        <taxon>Monascus</taxon>
    </lineage>
</organism>
<dbReference type="GO" id="GO:0005634">
    <property type="term" value="C:nucleus"/>
    <property type="evidence" value="ECO:0007669"/>
    <property type="project" value="UniProtKB-SubCell"/>
</dbReference>
<sequence>MNDNSSANSSCLSFPVSTLSSVQIPPISNSVQTPESQQGDTEINWPELALSLAAENLPALNRMDQLDLDKLLSPGSSAQQTMRFPHTLGLEANEPYLTQVQDYSTRIIKPLPFLVDGIRSPSERKMFYHYHEVLAKVLLLETTINPFVSELIPKALSDNRGSHLLAAILSLSASHYQHLMSMSGAQIREMDQRSIESLKWGSHRKAVQQHAHMLDRVDSDSSDLRELFILTMILHQFSLCEGGDSPRWQKLLDIARGLVRQLYCDGQYDTREREKLDYFVLDWFYFHDVCSSLTSHGQRPCIDMYSQSLHSSGLTSPAVSLASEYAALRPSGPGIFLIGPRDGLLPIITRIINLRRSSAADRRPISNAEMYTYALRIEEDLRNWNFDYDRPEIAAVAEAYRLSAFLLLWFTIHPHGPLEHEKVKDIVRDGLGLLASVSPEDSAQTCSLLPIFVFAVSTESVEDHDLVRQLIRSYGSWACLGNIMEVETFLQQWWLAAEKINKDKRSWWDWELYLKENGISIALV</sequence>
<comment type="subcellular location">
    <subcellularLocation>
        <location evidence="1">Nucleus</location>
    </subcellularLocation>
</comment>
<gene>
    <name evidence="3" type="ORF">MPDQ_005671</name>
</gene>
<dbReference type="AlphaFoldDB" id="A0A507QYA8"/>
<dbReference type="GO" id="GO:0045944">
    <property type="term" value="P:positive regulation of transcription by RNA polymerase II"/>
    <property type="evidence" value="ECO:0007669"/>
    <property type="project" value="TreeGrafter"/>
</dbReference>
<evidence type="ECO:0000313" key="3">
    <source>
        <dbReference type="EMBL" id="TQB73568.1"/>
    </source>
</evidence>
<dbReference type="OrthoDB" id="5043642at2759"/>
<dbReference type="Pfam" id="PF11951">
    <property type="entry name" value="Fungal_trans_2"/>
    <property type="match status" value="1"/>
</dbReference>
<dbReference type="InterPro" id="IPR021858">
    <property type="entry name" value="Fun_TF"/>
</dbReference>
<keyword evidence="4" id="KW-1185">Reference proteome</keyword>
<accession>A0A507QYA8</accession>
<comment type="caution">
    <text evidence="3">The sequence shown here is derived from an EMBL/GenBank/DDBJ whole genome shotgun (WGS) entry which is preliminary data.</text>
</comment>
<proteinExistence type="predicted"/>
<dbReference type="PANTHER" id="PTHR37534:SF38">
    <property type="entry name" value="ZN(2)-C6 FUNGAL-TYPE DOMAIN-CONTAINING PROTEIN"/>
    <property type="match status" value="1"/>
</dbReference>